<dbReference type="InterPro" id="IPR001279">
    <property type="entry name" value="Metallo-B-lactamas"/>
</dbReference>
<dbReference type="NCBIfam" id="TIGR00360">
    <property type="entry name" value="ComEC_N-term"/>
    <property type="match status" value="1"/>
</dbReference>
<protein>
    <submittedName>
        <fullName evidence="8">DNA internalization-related competence protein ComEC/Rec2</fullName>
    </submittedName>
</protein>
<name>A0ABP8LGJ2_9BURK</name>
<feature type="transmembrane region" description="Helical" evidence="6">
    <location>
        <begin position="430"/>
        <end position="448"/>
    </location>
</feature>
<dbReference type="InterPro" id="IPR025405">
    <property type="entry name" value="DUF4131"/>
</dbReference>
<dbReference type="SUPFAM" id="SSF56281">
    <property type="entry name" value="Metallo-hydrolase/oxidoreductase"/>
    <property type="match status" value="1"/>
</dbReference>
<feature type="transmembrane region" description="Helical" evidence="6">
    <location>
        <begin position="565"/>
        <end position="589"/>
    </location>
</feature>
<dbReference type="PANTHER" id="PTHR30619:SF1">
    <property type="entry name" value="RECOMBINATION PROTEIN 2"/>
    <property type="match status" value="1"/>
</dbReference>
<keyword evidence="3 6" id="KW-0812">Transmembrane</keyword>
<dbReference type="InterPro" id="IPR052159">
    <property type="entry name" value="Competence_DNA_uptake"/>
</dbReference>
<feature type="transmembrane region" description="Helical" evidence="6">
    <location>
        <begin position="387"/>
        <end position="410"/>
    </location>
</feature>
<feature type="transmembrane region" description="Helical" evidence="6">
    <location>
        <begin position="526"/>
        <end position="545"/>
    </location>
</feature>
<dbReference type="InterPro" id="IPR036866">
    <property type="entry name" value="RibonucZ/Hydroxyglut_hydro"/>
</dbReference>
<dbReference type="CDD" id="cd07731">
    <property type="entry name" value="ComA-like_MBL-fold"/>
    <property type="match status" value="1"/>
</dbReference>
<keyword evidence="5 6" id="KW-0472">Membrane</keyword>
<evidence type="ECO:0000256" key="3">
    <source>
        <dbReference type="ARBA" id="ARBA00022692"/>
    </source>
</evidence>
<sequence length="903" mass="95908">MVKGCGRTVAAVAVGRRGLPAARECYTKGTAPRLHRPAHALRAALWGTIARMMDLPPSVATPAQTTGLPRPSLASSVVPGCAGVLAGTAAQLQQAQLWPAVFYGALALGGAAVVGLGLWLQRVRGTPRGLGWAWLAIALAAWAFAATGWRALAYQADALDVALAGHDLRVVAVVDAMPQRTELGVRLRLSVESAATLDGQAVRLPRRVDVGWWGGVWQAGPGLAADLQRLPPDVRAGERWAFTLRLRPPQGARNPHGFDYELWMWEQGVQAVGSVRAGLRDAPPERLGSTAQAPVQALRQRVRDAIVQRLAGGDDPAQDRRAGVVAALVTGDQRMIDRADWDVFRATGVAHLMSISGLHITLFAWLAAAGVGALWRRSARCCHAVPAPRAALLAGVMLAAAYALFSGWGVPAQRTVLMLATVAALRLAGLVWPWPVVWAAVAGVVVLIDPWALWQPGFWLSFVAVGILFATNPIANYSAGKSTSTRLKALLHEQWTVTLALTPLGLLWFGQVSLVGLVANLAAIPWVTGVVLPLSLLGLLWPPVWDAAAWALWPLMAGLQALADWPWAVLALPAAPLWAGVAALAGGCLLAWRGPWALRVWALPLLLPALWWQPARPVPGQFELLAADVGQGNAVLVRTARHSLLYDAGPRYGTAADAGERVLVPLLQATGERLDRLVISHRDTDHTGGAEAVLRQHPQADVLASLEPGHALAVLRPVQPCSAGQRWEWDGVRFEVLHPQTAWPEPLPGRPEPRPNTLSCVLRVEAADIGGVPGAAALLTGDIEAAQEQALVQAGAPLAADWLLVPHHGSRTSSTAAFLQAVAPRTALVQAGVANRYGHPAPDVLARYRAQGVAVVQTPQCGAAQWSSARPDAVVCERERERRYWQHAGGHTGSASTVGVRTP</sequence>
<dbReference type="InterPro" id="IPR004477">
    <property type="entry name" value="ComEC_N"/>
</dbReference>
<feature type="transmembrane region" description="Helical" evidence="6">
    <location>
        <begin position="352"/>
        <end position="375"/>
    </location>
</feature>
<evidence type="ECO:0000256" key="2">
    <source>
        <dbReference type="ARBA" id="ARBA00022475"/>
    </source>
</evidence>
<feature type="transmembrane region" description="Helical" evidence="6">
    <location>
        <begin position="132"/>
        <end position="152"/>
    </location>
</feature>
<feature type="transmembrane region" description="Helical" evidence="6">
    <location>
        <begin position="457"/>
        <end position="475"/>
    </location>
</feature>
<dbReference type="SMART" id="SM00849">
    <property type="entry name" value="Lactamase_B"/>
    <property type="match status" value="1"/>
</dbReference>
<keyword evidence="4 6" id="KW-1133">Transmembrane helix</keyword>
<dbReference type="Gene3D" id="3.60.15.10">
    <property type="entry name" value="Ribonuclease Z/Hydroxyacylglutathione hydrolase-like"/>
    <property type="match status" value="1"/>
</dbReference>
<keyword evidence="9" id="KW-1185">Reference proteome</keyword>
<evidence type="ECO:0000313" key="8">
    <source>
        <dbReference type="EMBL" id="GAA4429265.1"/>
    </source>
</evidence>
<evidence type="ECO:0000256" key="5">
    <source>
        <dbReference type="ARBA" id="ARBA00023136"/>
    </source>
</evidence>
<reference evidence="9" key="1">
    <citation type="journal article" date="2019" name="Int. J. Syst. Evol. Microbiol.">
        <title>The Global Catalogue of Microorganisms (GCM) 10K type strain sequencing project: providing services to taxonomists for standard genome sequencing and annotation.</title>
        <authorList>
            <consortium name="The Broad Institute Genomics Platform"/>
            <consortium name="The Broad Institute Genome Sequencing Center for Infectious Disease"/>
            <person name="Wu L."/>
            <person name="Ma J."/>
        </authorList>
    </citation>
    <scope>NUCLEOTIDE SEQUENCE [LARGE SCALE GENOMIC DNA]</scope>
    <source>
        <strain evidence="9">JCM 31890</strain>
    </source>
</reference>
<comment type="caution">
    <text evidence="8">The sequence shown here is derived from an EMBL/GenBank/DDBJ whole genome shotgun (WGS) entry which is preliminary data.</text>
</comment>
<comment type="subcellular location">
    <subcellularLocation>
        <location evidence="1">Cell membrane</location>
        <topology evidence="1">Multi-pass membrane protein</topology>
    </subcellularLocation>
</comment>
<evidence type="ECO:0000259" key="7">
    <source>
        <dbReference type="SMART" id="SM00849"/>
    </source>
</evidence>
<keyword evidence="2" id="KW-1003">Cell membrane</keyword>
<dbReference type="Pfam" id="PF00753">
    <property type="entry name" value="Lactamase_B"/>
    <property type="match status" value="1"/>
</dbReference>
<dbReference type="Pfam" id="PF13567">
    <property type="entry name" value="DUF4131"/>
    <property type="match status" value="1"/>
</dbReference>
<organism evidence="8 9">
    <name type="scientific">Acidovorax lacteus</name>
    <dbReference type="NCBI Taxonomy" id="1924988"/>
    <lineage>
        <taxon>Bacteria</taxon>
        <taxon>Pseudomonadati</taxon>
        <taxon>Pseudomonadota</taxon>
        <taxon>Betaproteobacteria</taxon>
        <taxon>Burkholderiales</taxon>
        <taxon>Comamonadaceae</taxon>
        <taxon>Acidovorax</taxon>
    </lineage>
</organism>
<gene>
    <name evidence="8" type="ORF">GCM10023090_29140</name>
</gene>
<dbReference type="Proteomes" id="UP001501788">
    <property type="component" value="Unassembled WGS sequence"/>
</dbReference>
<evidence type="ECO:0000256" key="6">
    <source>
        <dbReference type="SAM" id="Phobius"/>
    </source>
</evidence>
<dbReference type="InterPro" id="IPR035681">
    <property type="entry name" value="ComA-like_MBL"/>
</dbReference>
<evidence type="ECO:0000256" key="1">
    <source>
        <dbReference type="ARBA" id="ARBA00004651"/>
    </source>
</evidence>
<feature type="domain" description="Metallo-beta-lactamase" evidence="7">
    <location>
        <begin position="631"/>
        <end position="833"/>
    </location>
</feature>
<dbReference type="PANTHER" id="PTHR30619">
    <property type="entry name" value="DNA INTERNALIZATION/COMPETENCE PROTEIN COMEC/REC2"/>
    <property type="match status" value="1"/>
</dbReference>
<dbReference type="InterPro" id="IPR004797">
    <property type="entry name" value="Competence_ComEC/Rec2"/>
</dbReference>
<evidence type="ECO:0000256" key="4">
    <source>
        <dbReference type="ARBA" id="ARBA00022989"/>
    </source>
</evidence>
<dbReference type="EMBL" id="BAABEX010000029">
    <property type="protein sequence ID" value="GAA4429265.1"/>
    <property type="molecule type" value="Genomic_DNA"/>
</dbReference>
<feature type="transmembrane region" description="Helical" evidence="6">
    <location>
        <begin position="495"/>
        <end position="519"/>
    </location>
</feature>
<accession>A0ABP8LGJ2</accession>
<proteinExistence type="predicted"/>
<feature type="transmembrane region" description="Helical" evidence="6">
    <location>
        <begin position="100"/>
        <end position="120"/>
    </location>
</feature>
<dbReference type="Pfam" id="PF03772">
    <property type="entry name" value="Competence"/>
    <property type="match status" value="1"/>
</dbReference>
<evidence type="ECO:0000313" key="9">
    <source>
        <dbReference type="Proteomes" id="UP001501788"/>
    </source>
</evidence>
<dbReference type="NCBIfam" id="TIGR00361">
    <property type="entry name" value="ComEC_Rec2"/>
    <property type="match status" value="1"/>
</dbReference>